<evidence type="ECO:0000256" key="5">
    <source>
        <dbReference type="ARBA" id="ARBA00023136"/>
    </source>
</evidence>
<feature type="transmembrane region" description="Helical" evidence="6">
    <location>
        <begin position="219"/>
        <end position="237"/>
    </location>
</feature>
<evidence type="ECO:0000256" key="2">
    <source>
        <dbReference type="ARBA" id="ARBA00022692"/>
    </source>
</evidence>
<evidence type="ECO:0000313" key="8">
    <source>
        <dbReference type="EMBL" id="THF94046.1"/>
    </source>
</evidence>
<gene>
    <name evidence="8" type="ORF">TEA_012121</name>
</gene>
<dbReference type="GO" id="GO:0005789">
    <property type="term" value="C:endoplasmic reticulum membrane"/>
    <property type="evidence" value="ECO:0007669"/>
    <property type="project" value="UniProtKB-SubCell"/>
</dbReference>
<organism evidence="8 9">
    <name type="scientific">Camellia sinensis var. sinensis</name>
    <name type="common">China tea</name>
    <dbReference type="NCBI Taxonomy" id="542762"/>
    <lineage>
        <taxon>Eukaryota</taxon>
        <taxon>Viridiplantae</taxon>
        <taxon>Streptophyta</taxon>
        <taxon>Embryophyta</taxon>
        <taxon>Tracheophyta</taxon>
        <taxon>Spermatophyta</taxon>
        <taxon>Magnoliopsida</taxon>
        <taxon>eudicotyledons</taxon>
        <taxon>Gunneridae</taxon>
        <taxon>Pentapetalae</taxon>
        <taxon>asterids</taxon>
        <taxon>Ericales</taxon>
        <taxon>Theaceae</taxon>
        <taxon>Camellia</taxon>
    </lineage>
</organism>
<name>A0A4V6RXZ4_CAMSN</name>
<keyword evidence="5 6" id="KW-0472">Membrane</keyword>
<dbReference type="PROSITE" id="PS50845">
    <property type="entry name" value="RETICULON"/>
    <property type="match status" value="1"/>
</dbReference>
<keyword evidence="9" id="KW-1185">Reference proteome</keyword>
<feature type="transmembrane region" description="Helical" evidence="6">
    <location>
        <begin position="197"/>
        <end position="213"/>
    </location>
</feature>
<keyword evidence="2 6" id="KW-0812">Transmembrane</keyword>
<dbReference type="Pfam" id="PF02453">
    <property type="entry name" value="Reticulon"/>
    <property type="match status" value="1"/>
</dbReference>
<evidence type="ECO:0000259" key="7">
    <source>
        <dbReference type="PROSITE" id="PS50845"/>
    </source>
</evidence>
<keyword evidence="3 6" id="KW-0256">Endoplasmic reticulum</keyword>
<dbReference type="PANTHER" id="PTHR10994:SF67">
    <property type="entry name" value="RETICULON-LIKE PROTEIN B16"/>
    <property type="match status" value="1"/>
</dbReference>
<dbReference type="Proteomes" id="UP000306102">
    <property type="component" value="Unassembled WGS sequence"/>
</dbReference>
<dbReference type="AlphaFoldDB" id="A0A4V6RXZ4"/>
<comment type="subcellular location">
    <subcellularLocation>
        <location evidence="1 6">Endoplasmic reticulum membrane</location>
        <topology evidence="1 6">Multi-pass membrane protein</topology>
    </subcellularLocation>
</comment>
<feature type="domain" description="Reticulon" evidence="7">
    <location>
        <begin position="187"/>
        <end position="294"/>
    </location>
</feature>
<proteinExistence type="predicted"/>
<reference evidence="8 9" key="1">
    <citation type="journal article" date="2018" name="Proc. Natl. Acad. Sci. U.S.A.">
        <title>Draft genome sequence of Camellia sinensis var. sinensis provides insights into the evolution of the tea genome and tea quality.</title>
        <authorList>
            <person name="Wei C."/>
            <person name="Yang H."/>
            <person name="Wang S."/>
            <person name="Zhao J."/>
            <person name="Liu C."/>
            <person name="Gao L."/>
            <person name="Xia E."/>
            <person name="Lu Y."/>
            <person name="Tai Y."/>
            <person name="She G."/>
            <person name="Sun J."/>
            <person name="Cao H."/>
            <person name="Tong W."/>
            <person name="Gao Q."/>
            <person name="Li Y."/>
            <person name="Deng W."/>
            <person name="Jiang X."/>
            <person name="Wang W."/>
            <person name="Chen Q."/>
            <person name="Zhang S."/>
            <person name="Li H."/>
            <person name="Wu J."/>
            <person name="Wang P."/>
            <person name="Li P."/>
            <person name="Shi C."/>
            <person name="Zheng F."/>
            <person name="Jian J."/>
            <person name="Huang B."/>
            <person name="Shan D."/>
            <person name="Shi M."/>
            <person name="Fang C."/>
            <person name="Yue Y."/>
            <person name="Li F."/>
            <person name="Li D."/>
            <person name="Wei S."/>
            <person name="Han B."/>
            <person name="Jiang C."/>
            <person name="Yin Y."/>
            <person name="Xia T."/>
            <person name="Zhang Z."/>
            <person name="Bennetzen J.L."/>
            <person name="Zhao S."/>
            <person name="Wan X."/>
        </authorList>
    </citation>
    <scope>NUCLEOTIDE SEQUENCE [LARGE SCALE GENOMIC DNA]</scope>
    <source>
        <strain evidence="9">cv. Shuchazao</strain>
        <tissue evidence="8">Leaf</tissue>
    </source>
</reference>
<sequence length="411" mass="45735">MVRKGFLYQAYFIKDAPSVSPIPMQPFASSTTTLSMPLMSRDEVDIFEGRLASLFDIPSTSPTSTAEAEPLALANSLLEIFESSPSSSSKPFVPSVDLDTCLQLLTSFSRIPFEALQRPIIRNGFLQCCNIAEQSAMSVSSHLSQAAATGDDEDEGEGRNDDSCCISSTSYRLFGRQMSIHQMMGGAADVILWKRQHVSCGIVVVATIAWILFEQSGLSFLLICSDVLLILVVLLFLRANYAVFRKKHLRTLPELVLSEEMVINAAASFRVKINYVLLLAHDITLGRDFRLFFKRERENSRIYSVFNVTVQRWLGGVYLVLGLHNTKGSVKCEPQCDSSKMGGVYLVLGLHNAKGSVKCEPQCYSIDEKWKGHLIQNPNQDIPYFSLTPWNASEIGLSNDPEMEQEVPLKH</sequence>
<dbReference type="EMBL" id="SDRB02013803">
    <property type="protein sequence ID" value="THF94046.1"/>
    <property type="molecule type" value="Genomic_DNA"/>
</dbReference>
<evidence type="ECO:0000256" key="4">
    <source>
        <dbReference type="ARBA" id="ARBA00022989"/>
    </source>
</evidence>
<protein>
    <recommendedName>
        <fullName evidence="6">Reticulon-like protein</fullName>
    </recommendedName>
</protein>
<accession>A0A4V6RXZ4</accession>
<evidence type="ECO:0000313" key="9">
    <source>
        <dbReference type="Proteomes" id="UP000306102"/>
    </source>
</evidence>
<evidence type="ECO:0000256" key="1">
    <source>
        <dbReference type="ARBA" id="ARBA00004477"/>
    </source>
</evidence>
<keyword evidence="4 6" id="KW-1133">Transmembrane helix</keyword>
<dbReference type="PANTHER" id="PTHR10994">
    <property type="entry name" value="RETICULON"/>
    <property type="match status" value="1"/>
</dbReference>
<dbReference type="InterPro" id="IPR045064">
    <property type="entry name" value="Reticulon-like"/>
</dbReference>
<dbReference type="InterPro" id="IPR003388">
    <property type="entry name" value="Reticulon"/>
</dbReference>
<dbReference type="GO" id="GO:0009617">
    <property type="term" value="P:response to bacterium"/>
    <property type="evidence" value="ECO:0007669"/>
    <property type="project" value="InterPro"/>
</dbReference>
<evidence type="ECO:0000256" key="6">
    <source>
        <dbReference type="RuleBase" id="RU363132"/>
    </source>
</evidence>
<evidence type="ECO:0000256" key="3">
    <source>
        <dbReference type="ARBA" id="ARBA00022824"/>
    </source>
</evidence>
<comment type="caution">
    <text evidence="8">The sequence shown here is derived from an EMBL/GenBank/DDBJ whole genome shotgun (WGS) entry which is preliminary data.</text>
</comment>